<dbReference type="SUPFAM" id="SSF53383">
    <property type="entry name" value="PLP-dependent transferases"/>
    <property type="match status" value="1"/>
</dbReference>
<dbReference type="Gene3D" id="3.90.1150.10">
    <property type="entry name" value="Aspartate Aminotransferase, domain 1"/>
    <property type="match status" value="1"/>
</dbReference>
<protein>
    <submittedName>
        <fullName evidence="4">Beta 1,6 glucan synthase</fullName>
    </submittedName>
</protein>
<gene>
    <name evidence="4" type="ORF">PSSU_0105</name>
</gene>
<comment type="caution">
    <text evidence="4">The sequence shown here is derived from an EMBL/GenBank/DDBJ whole genome shotgun (WGS) entry which is preliminary data.</text>
</comment>
<dbReference type="AlphaFoldDB" id="A0A261F4G2"/>
<dbReference type="Gene3D" id="3.40.640.10">
    <property type="entry name" value="Type I PLP-dependent aspartate aminotransferase-like (Major domain)"/>
    <property type="match status" value="1"/>
</dbReference>
<evidence type="ECO:0000256" key="3">
    <source>
        <dbReference type="RuleBase" id="RU003560"/>
    </source>
</evidence>
<dbReference type="PANTHER" id="PTHR43094">
    <property type="entry name" value="AMINOTRANSFERASE"/>
    <property type="match status" value="1"/>
</dbReference>
<dbReference type="Pfam" id="PF00202">
    <property type="entry name" value="Aminotran_3"/>
    <property type="match status" value="1"/>
</dbReference>
<dbReference type="InterPro" id="IPR015421">
    <property type="entry name" value="PyrdxlP-dep_Trfase_major"/>
</dbReference>
<proteinExistence type="inferred from homology"/>
<dbReference type="PANTHER" id="PTHR43094:SF1">
    <property type="entry name" value="AMINOTRANSFERASE CLASS-III"/>
    <property type="match status" value="1"/>
</dbReference>
<dbReference type="OrthoDB" id="9801052at2"/>
<dbReference type="Proteomes" id="UP000216454">
    <property type="component" value="Unassembled WGS sequence"/>
</dbReference>
<evidence type="ECO:0000256" key="2">
    <source>
        <dbReference type="ARBA" id="ARBA00022898"/>
    </source>
</evidence>
<dbReference type="InterPro" id="IPR015422">
    <property type="entry name" value="PyrdxlP-dep_Trfase_small"/>
</dbReference>
<dbReference type="GO" id="GO:0008483">
    <property type="term" value="F:transaminase activity"/>
    <property type="evidence" value="ECO:0007669"/>
    <property type="project" value="InterPro"/>
</dbReference>
<dbReference type="EMBL" id="MWWQ01000001">
    <property type="protein sequence ID" value="OZG54002.1"/>
    <property type="molecule type" value="Genomic_DNA"/>
</dbReference>
<name>A0A261F4G2_9BIFI</name>
<organism evidence="4 5">
    <name type="scientific">Pseudoscardovia suis</name>
    <dbReference type="NCBI Taxonomy" id="987063"/>
    <lineage>
        <taxon>Bacteria</taxon>
        <taxon>Bacillati</taxon>
        <taxon>Actinomycetota</taxon>
        <taxon>Actinomycetes</taxon>
        <taxon>Bifidobacteriales</taxon>
        <taxon>Bifidobacteriaceae</taxon>
        <taxon>Pseudoscardovia</taxon>
    </lineage>
</organism>
<keyword evidence="5" id="KW-1185">Reference proteome</keyword>
<evidence type="ECO:0000313" key="5">
    <source>
        <dbReference type="Proteomes" id="UP000216454"/>
    </source>
</evidence>
<comment type="similarity">
    <text evidence="1 3">Belongs to the class-III pyridoxal-phosphate-dependent aminotransferase family.</text>
</comment>
<evidence type="ECO:0000313" key="4">
    <source>
        <dbReference type="EMBL" id="OZG54002.1"/>
    </source>
</evidence>
<accession>A0A261F4G2</accession>
<evidence type="ECO:0000256" key="1">
    <source>
        <dbReference type="ARBA" id="ARBA00008954"/>
    </source>
</evidence>
<dbReference type="InterPro" id="IPR005814">
    <property type="entry name" value="Aminotrans_3"/>
</dbReference>
<reference evidence="4 5" key="1">
    <citation type="journal article" date="2017" name="BMC Genomics">
        <title>Comparative genomic and phylogenomic analyses of the Bifidobacteriaceae family.</title>
        <authorList>
            <person name="Lugli G.A."/>
            <person name="Milani C."/>
            <person name="Turroni F."/>
            <person name="Duranti S."/>
            <person name="Mancabelli L."/>
            <person name="Mangifesta M."/>
            <person name="Ferrario C."/>
            <person name="Modesto M."/>
            <person name="Mattarelli P."/>
            <person name="Jiri K."/>
            <person name="van Sinderen D."/>
            <person name="Ventura M."/>
        </authorList>
    </citation>
    <scope>NUCLEOTIDE SEQUENCE [LARGE SCALE GENOMIC DNA]</scope>
    <source>
        <strain evidence="4 5">DSM 24744</strain>
    </source>
</reference>
<sequence>MVVQVVESFTAPGMMSSPGRRIVDADGIQLKFSDGRVALCATSGLWNVPFGYGNTTVAEHMEQPLRSLHYGTLFRYSNDYADRAAQLLVEAVGDSYQAVIFGTSGSALNDAAVKFARQRAVLQGKAEKRIVVTFRGSYHGMTLSSMALSGERLGQAAFSVDIRFVRHLSLDDPEEWEHFFERFGNQVALVMLEPMLGSGVFEPTQAVLRKIAQLRDEYDFLLMADEVATGFYKLGTFAASMQWPRMPDLIGFSKALTNGAAASSMLLVSEESWSVFLEHDCPFMHGETQAGSPLSAAATIGVFDFMSQYEIEWHVQHVSEGIAATCANLEKQFHLAHRGRGLFHFLGWGDDAWWKAAAQDASGDPIWHIVDSFREHGVVVQPSIHGIQIIPQIVTTDAEMCQIGQALSETFEQLERSRPWK</sequence>
<dbReference type="InterPro" id="IPR015424">
    <property type="entry name" value="PyrdxlP-dep_Trfase"/>
</dbReference>
<keyword evidence="2 3" id="KW-0663">Pyridoxal phosphate</keyword>
<dbReference type="GO" id="GO:0030170">
    <property type="term" value="F:pyridoxal phosphate binding"/>
    <property type="evidence" value="ECO:0007669"/>
    <property type="project" value="InterPro"/>
</dbReference>